<dbReference type="RefSeq" id="WP_167474328.1">
    <property type="nucleotide sequence ID" value="NZ_CP046172.1"/>
</dbReference>
<dbReference type="PROSITE" id="PS00041">
    <property type="entry name" value="HTH_ARAC_FAMILY_1"/>
    <property type="match status" value="1"/>
</dbReference>
<dbReference type="Proteomes" id="UP000503540">
    <property type="component" value="Chromosome"/>
</dbReference>
<gene>
    <name evidence="5" type="ORF">F5544_18300</name>
</gene>
<dbReference type="PRINTS" id="PR00032">
    <property type="entry name" value="HTHARAC"/>
</dbReference>
<dbReference type="Pfam" id="PF12833">
    <property type="entry name" value="HTH_18"/>
    <property type="match status" value="1"/>
</dbReference>
<accession>A0A6G9YEE1</accession>
<keyword evidence="6" id="KW-1185">Reference proteome</keyword>
<dbReference type="SMART" id="SM00342">
    <property type="entry name" value="HTH_ARAC"/>
    <property type="match status" value="1"/>
</dbReference>
<keyword evidence="3" id="KW-0804">Transcription</keyword>
<feature type="domain" description="HTH araC/xylS-type" evidence="4">
    <location>
        <begin position="214"/>
        <end position="315"/>
    </location>
</feature>
<reference evidence="5 6" key="1">
    <citation type="journal article" date="2019" name="ACS Chem. Biol.">
        <title>Identification and Mobilization of a Cryptic Antibiotic Biosynthesis Gene Locus from a Human-Pathogenic Nocardia Isolate.</title>
        <authorList>
            <person name="Herisse M."/>
            <person name="Ishida K."/>
            <person name="Porter J.L."/>
            <person name="Howden B."/>
            <person name="Hertweck C."/>
            <person name="Stinear T.P."/>
            <person name="Pidot S.J."/>
        </authorList>
    </citation>
    <scope>NUCLEOTIDE SEQUENCE [LARGE SCALE GENOMIC DNA]</scope>
    <source>
        <strain evidence="5 6">AUSMDU00012717</strain>
    </source>
</reference>
<keyword evidence="2" id="KW-0238">DNA-binding</keyword>
<keyword evidence="1" id="KW-0805">Transcription regulation</keyword>
<dbReference type="SUPFAM" id="SSF46689">
    <property type="entry name" value="Homeodomain-like"/>
    <property type="match status" value="1"/>
</dbReference>
<dbReference type="KEGG" id="nah:F5544_18300"/>
<evidence type="ECO:0000256" key="3">
    <source>
        <dbReference type="ARBA" id="ARBA00023163"/>
    </source>
</evidence>
<protein>
    <submittedName>
        <fullName evidence="5">Helix-turn-helix domain-containing protein</fullName>
    </submittedName>
</protein>
<dbReference type="AlphaFoldDB" id="A0A6G9YEE1"/>
<dbReference type="InterPro" id="IPR035418">
    <property type="entry name" value="AraC-bd_2"/>
</dbReference>
<name>A0A6G9YEE1_9NOCA</name>
<sequence>MNDGVDLVESATTRTVAPHERMDYWAALIQSHHGRRIGHAFPRRRDFHGHTVLRRTTNYQIIGWRADAVTYYRTPGLVRADSDEDYRLMLPTTGRVAIWQPDRPATLTPGIGCLVTVDQPFAFSQIDGTEGLTMTIPRSEIDHRLDRRQPAQLLNFGSGIGRVVADLATGLVAERDVLTQHQFDAVAERLVELLCMQILGDQPTEPHHLDAVEATVRQYIRQHAHDPELIGAKVARDLGWSLRQVQLALQRGGTTPRELIKEERLRLARARLQSPAYRHQSIATVGLDLGFGSASSFSTAFRHRFGVTPRDIRHGTPPSEPRA</sequence>
<proteinExistence type="predicted"/>
<evidence type="ECO:0000256" key="1">
    <source>
        <dbReference type="ARBA" id="ARBA00023015"/>
    </source>
</evidence>
<dbReference type="InterPro" id="IPR018060">
    <property type="entry name" value="HTH_AraC"/>
</dbReference>
<dbReference type="GO" id="GO:0003700">
    <property type="term" value="F:DNA-binding transcription factor activity"/>
    <property type="evidence" value="ECO:0007669"/>
    <property type="project" value="InterPro"/>
</dbReference>
<dbReference type="Gene3D" id="1.10.10.60">
    <property type="entry name" value="Homeodomain-like"/>
    <property type="match status" value="1"/>
</dbReference>
<evidence type="ECO:0000259" key="4">
    <source>
        <dbReference type="PROSITE" id="PS01124"/>
    </source>
</evidence>
<dbReference type="EMBL" id="CP046172">
    <property type="protein sequence ID" value="QIS11534.1"/>
    <property type="molecule type" value="Genomic_DNA"/>
</dbReference>
<dbReference type="InterPro" id="IPR009057">
    <property type="entry name" value="Homeodomain-like_sf"/>
</dbReference>
<evidence type="ECO:0000313" key="6">
    <source>
        <dbReference type="Proteomes" id="UP000503540"/>
    </source>
</evidence>
<dbReference type="InterPro" id="IPR020449">
    <property type="entry name" value="Tscrpt_reg_AraC-type_HTH"/>
</dbReference>
<evidence type="ECO:0000256" key="2">
    <source>
        <dbReference type="ARBA" id="ARBA00023125"/>
    </source>
</evidence>
<evidence type="ECO:0000313" key="5">
    <source>
        <dbReference type="EMBL" id="QIS11534.1"/>
    </source>
</evidence>
<dbReference type="PROSITE" id="PS01124">
    <property type="entry name" value="HTH_ARAC_FAMILY_2"/>
    <property type="match status" value="1"/>
</dbReference>
<dbReference type="PANTHER" id="PTHR46796">
    <property type="entry name" value="HTH-TYPE TRANSCRIPTIONAL ACTIVATOR RHAS-RELATED"/>
    <property type="match status" value="1"/>
</dbReference>
<dbReference type="GO" id="GO:0043565">
    <property type="term" value="F:sequence-specific DNA binding"/>
    <property type="evidence" value="ECO:0007669"/>
    <property type="project" value="InterPro"/>
</dbReference>
<dbReference type="Pfam" id="PF14525">
    <property type="entry name" value="AraC_binding_2"/>
    <property type="match status" value="1"/>
</dbReference>
<dbReference type="InterPro" id="IPR050204">
    <property type="entry name" value="AraC_XylS_family_regulators"/>
</dbReference>
<organism evidence="5 6">
    <name type="scientific">Nocardia arthritidis</name>
    <dbReference type="NCBI Taxonomy" id="228602"/>
    <lineage>
        <taxon>Bacteria</taxon>
        <taxon>Bacillati</taxon>
        <taxon>Actinomycetota</taxon>
        <taxon>Actinomycetes</taxon>
        <taxon>Mycobacteriales</taxon>
        <taxon>Nocardiaceae</taxon>
        <taxon>Nocardia</taxon>
    </lineage>
</organism>
<dbReference type="PANTHER" id="PTHR46796:SF6">
    <property type="entry name" value="ARAC SUBFAMILY"/>
    <property type="match status" value="1"/>
</dbReference>
<dbReference type="InterPro" id="IPR018062">
    <property type="entry name" value="HTH_AraC-typ_CS"/>
</dbReference>